<dbReference type="Proteomes" id="UP001590950">
    <property type="component" value="Unassembled WGS sequence"/>
</dbReference>
<accession>A0ABR3ZU76</accession>
<sequence length="82" mass="9093">MAVLPLTSTPPQPHPSSTNSAAFTHEAIISLAFGLCMAVTAVVSLWLAWVQYLYQRRMSQGTSTPVELDKFEWVISAKARRE</sequence>
<keyword evidence="1" id="KW-0472">Membrane</keyword>
<name>A0ABR3ZU76_9LECA</name>
<evidence type="ECO:0000313" key="4">
    <source>
        <dbReference type="Proteomes" id="UP001590950"/>
    </source>
</evidence>
<evidence type="ECO:0000313" key="3">
    <source>
        <dbReference type="EMBL" id="KAL2048132.1"/>
    </source>
</evidence>
<proteinExistence type="predicted"/>
<feature type="transmembrane region" description="Helical" evidence="1">
    <location>
        <begin position="27"/>
        <end position="50"/>
    </location>
</feature>
<keyword evidence="1" id="KW-1133">Transmembrane helix</keyword>
<protein>
    <submittedName>
        <fullName evidence="2">Uncharacterized protein</fullName>
    </submittedName>
</protein>
<gene>
    <name evidence="3" type="ORF">N7G274_000043</name>
    <name evidence="2" type="ORF">N7G274_010913</name>
</gene>
<dbReference type="EMBL" id="JBEFKJ010000001">
    <property type="protein sequence ID" value="KAL2048132.1"/>
    <property type="molecule type" value="Genomic_DNA"/>
</dbReference>
<keyword evidence="4" id="KW-1185">Reference proteome</keyword>
<evidence type="ECO:0000256" key="1">
    <source>
        <dbReference type="SAM" id="Phobius"/>
    </source>
</evidence>
<dbReference type="EMBL" id="JBEFKJ010000162">
    <property type="protein sequence ID" value="KAL2036371.1"/>
    <property type="molecule type" value="Genomic_DNA"/>
</dbReference>
<comment type="caution">
    <text evidence="2">The sequence shown here is derived from an EMBL/GenBank/DDBJ whole genome shotgun (WGS) entry which is preliminary data.</text>
</comment>
<evidence type="ECO:0000313" key="2">
    <source>
        <dbReference type="EMBL" id="KAL2036371.1"/>
    </source>
</evidence>
<reference evidence="2 4" key="1">
    <citation type="submission" date="2024-09" db="EMBL/GenBank/DDBJ databases">
        <title>Rethinking Asexuality: The Enigmatic Case of Functional Sexual Genes in Lepraria (Stereocaulaceae).</title>
        <authorList>
            <person name="Doellman M."/>
            <person name="Sun Y."/>
            <person name="Barcenas-Pena A."/>
            <person name="Lumbsch H.T."/>
            <person name="Grewe F."/>
        </authorList>
    </citation>
    <scope>NUCLEOTIDE SEQUENCE [LARGE SCALE GENOMIC DNA]</scope>
    <source>
        <strain evidence="2 4">Mercado 3170</strain>
    </source>
</reference>
<organism evidence="2 4">
    <name type="scientific">Stereocaulon virgatum</name>
    <dbReference type="NCBI Taxonomy" id="373712"/>
    <lineage>
        <taxon>Eukaryota</taxon>
        <taxon>Fungi</taxon>
        <taxon>Dikarya</taxon>
        <taxon>Ascomycota</taxon>
        <taxon>Pezizomycotina</taxon>
        <taxon>Lecanoromycetes</taxon>
        <taxon>OSLEUM clade</taxon>
        <taxon>Lecanoromycetidae</taxon>
        <taxon>Lecanorales</taxon>
        <taxon>Lecanorineae</taxon>
        <taxon>Stereocaulaceae</taxon>
        <taxon>Stereocaulon</taxon>
    </lineage>
</organism>
<keyword evidence="1" id="KW-0812">Transmembrane</keyword>